<evidence type="ECO:0000313" key="2">
    <source>
        <dbReference type="EMBL" id="WAH38099.1"/>
    </source>
</evidence>
<dbReference type="EMBL" id="CP104064">
    <property type="protein sequence ID" value="WAH38099.1"/>
    <property type="molecule type" value="Genomic_DNA"/>
</dbReference>
<proteinExistence type="predicted"/>
<protein>
    <submittedName>
        <fullName evidence="2">Ligase</fullName>
    </submittedName>
</protein>
<dbReference type="SUPFAM" id="SSF55681">
    <property type="entry name" value="Class II aaRS and biotin synthetases"/>
    <property type="match status" value="1"/>
</dbReference>
<dbReference type="InterPro" id="IPR050664">
    <property type="entry name" value="Octanoyltrans_LipM/LipL"/>
</dbReference>
<dbReference type="InterPro" id="IPR004143">
    <property type="entry name" value="BPL_LPL_catalytic"/>
</dbReference>
<evidence type="ECO:0000313" key="3">
    <source>
        <dbReference type="Proteomes" id="UP001164803"/>
    </source>
</evidence>
<dbReference type="PANTHER" id="PTHR43679">
    <property type="entry name" value="OCTANOYLTRANSFERASE LIPM-RELATED"/>
    <property type="match status" value="1"/>
</dbReference>
<organism evidence="2 3">
    <name type="scientific">Alicyclobacillus dauci</name>
    <dbReference type="NCBI Taxonomy" id="1475485"/>
    <lineage>
        <taxon>Bacteria</taxon>
        <taxon>Bacillati</taxon>
        <taxon>Bacillota</taxon>
        <taxon>Bacilli</taxon>
        <taxon>Bacillales</taxon>
        <taxon>Alicyclobacillaceae</taxon>
        <taxon>Alicyclobacillus</taxon>
    </lineage>
</organism>
<dbReference type="Proteomes" id="UP001164803">
    <property type="component" value="Chromosome"/>
</dbReference>
<gene>
    <name evidence="2" type="ORF">NZD86_06315</name>
</gene>
<dbReference type="RefSeq" id="WP_268045656.1">
    <property type="nucleotide sequence ID" value="NZ_CP104064.1"/>
</dbReference>
<keyword evidence="3" id="KW-1185">Reference proteome</keyword>
<sequence>MDKSTLELMPKVIELNNGEQWNDAERNILLDDEWAREVGRESRLPTVRLWRHAPVQGLVVSKRDVAGDQGQLAMESMAKTGWPIIVRPTGGTAVPHGSGVLNLSMLFPRRAEKATTDAFYRLLCQPMIDWLKSMGMNATTGALPGSYCDGNYNVLVDGKKLVGTAQAWRGGLAGTASRHPGYVLAHACIMVDVDLAQATDAINRFYSEVGDPYRVDASTSTTLRHLVRTHGIANEYTAAMAQTDFTQFLKTYYEGQGITVQMAR</sequence>
<feature type="domain" description="BPL/LPL catalytic" evidence="1">
    <location>
        <begin position="41"/>
        <end position="234"/>
    </location>
</feature>
<keyword evidence="2" id="KW-0436">Ligase</keyword>
<dbReference type="PROSITE" id="PS51733">
    <property type="entry name" value="BPL_LPL_CATALYTIC"/>
    <property type="match status" value="1"/>
</dbReference>
<accession>A0ABY6Z764</accession>
<name>A0ABY6Z764_9BACL</name>
<dbReference type="GO" id="GO:0016874">
    <property type="term" value="F:ligase activity"/>
    <property type="evidence" value="ECO:0007669"/>
    <property type="project" value="UniProtKB-KW"/>
</dbReference>
<dbReference type="InterPro" id="IPR045864">
    <property type="entry name" value="aa-tRNA-synth_II/BPL/LPL"/>
</dbReference>
<dbReference type="PANTHER" id="PTHR43679:SF2">
    <property type="entry name" value="OCTANOYL-[GCVH]:PROTEIN N-OCTANOYLTRANSFERASE"/>
    <property type="match status" value="1"/>
</dbReference>
<evidence type="ECO:0000259" key="1">
    <source>
        <dbReference type="PROSITE" id="PS51733"/>
    </source>
</evidence>
<dbReference type="Gene3D" id="3.30.930.10">
    <property type="entry name" value="Bira Bifunctional Protein, Domain 2"/>
    <property type="match status" value="1"/>
</dbReference>
<dbReference type="Pfam" id="PF21948">
    <property type="entry name" value="LplA-B_cat"/>
    <property type="match status" value="1"/>
</dbReference>
<reference evidence="2" key="1">
    <citation type="submission" date="2022-08" db="EMBL/GenBank/DDBJ databases">
        <title>Alicyclobacillus dauci DSM2870, complete genome.</title>
        <authorList>
            <person name="Wang Q."/>
            <person name="Cai R."/>
            <person name="Wang Z."/>
        </authorList>
    </citation>
    <scope>NUCLEOTIDE SEQUENCE</scope>
    <source>
        <strain evidence="2">DSM 28700</strain>
    </source>
</reference>